<accession>A0A2W5K2D8</accession>
<dbReference type="InterPro" id="IPR011990">
    <property type="entry name" value="TPR-like_helical_dom_sf"/>
</dbReference>
<keyword evidence="3" id="KW-0808">Transferase</keyword>
<feature type="domain" description="Glycosyltransferase 2-like" evidence="2">
    <location>
        <begin position="1"/>
        <end position="86"/>
    </location>
</feature>
<evidence type="ECO:0000313" key="4">
    <source>
        <dbReference type="Proteomes" id="UP000249046"/>
    </source>
</evidence>
<dbReference type="InterPro" id="IPR029044">
    <property type="entry name" value="Nucleotide-diphossugar_trans"/>
</dbReference>
<evidence type="ECO:0000259" key="2">
    <source>
        <dbReference type="Pfam" id="PF00535"/>
    </source>
</evidence>
<dbReference type="PANTHER" id="PTHR43630">
    <property type="entry name" value="POLY-BETA-1,6-N-ACETYL-D-GLUCOSAMINE SYNTHASE"/>
    <property type="match status" value="1"/>
</dbReference>
<dbReference type="Proteomes" id="UP000249046">
    <property type="component" value="Unassembled WGS sequence"/>
</dbReference>
<name>A0A2W5K2D8_9GAMM</name>
<dbReference type="InterPro" id="IPR001173">
    <property type="entry name" value="Glyco_trans_2-like"/>
</dbReference>
<protein>
    <submittedName>
        <fullName evidence="3">Family 2 glycosyl transferase</fullName>
    </submittedName>
</protein>
<evidence type="ECO:0000256" key="1">
    <source>
        <dbReference type="ARBA" id="ARBA00038494"/>
    </source>
</evidence>
<proteinExistence type="inferred from homology"/>
<dbReference type="EMBL" id="QFPO01000026">
    <property type="protein sequence ID" value="PZQ09594.1"/>
    <property type="molecule type" value="Genomic_DNA"/>
</dbReference>
<sequence length="352" mass="39382">MIVRNESAVIARCIEAVRPLIGAWAIVDTGSGDGTQARIGELLGDLPGRLIERPWVDFATNRNQALELARAYGRYALIVDADEVVELDPRYAWPSALDAPGYYLRIYQHGGSVEYLCAKLLRHDVPWRWHGVLHEYPATEPMVAVDVLDGLRVRAVPDGARSRRPQHEKYTEDARVLEAALRTEPDNARYVFYYAQSLRDAGQREPALAAYRRRAAMGGWDEEVWYARYQIALLHEALGHEEATVIDAYLGAYDTRPTRAEPLCDLARYLRLRGRYGSAYLHACAAAAHAQPDDALFVDRSVYQWRARDEQAVAAYYVGRRAESAALCRALLDDPALPAGERARVAANAAFG</sequence>
<evidence type="ECO:0000313" key="3">
    <source>
        <dbReference type="EMBL" id="PZQ09594.1"/>
    </source>
</evidence>
<dbReference type="SUPFAM" id="SSF48452">
    <property type="entry name" value="TPR-like"/>
    <property type="match status" value="1"/>
</dbReference>
<dbReference type="PANTHER" id="PTHR43630:SF2">
    <property type="entry name" value="GLYCOSYLTRANSFERASE"/>
    <property type="match status" value="1"/>
</dbReference>
<organism evidence="3 4">
    <name type="scientific">Rhodanobacter denitrificans</name>
    <dbReference type="NCBI Taxonomy" id="666685"/>
    <lineage>
        <taxon>Bacteria</taxon>
        <taxon>Pseudomonadati</taxon>
        <taxon>Pseudomonadota</taxon>
        <taxon>Gammaproteobacteria</taxon>
        <taxon>Lysobacterales</taxon>
        <taxon>Rhodanobacteraceae</taxon>
        <taxon>Rhodanobacter</taxon>
    </lineage>
</organism>
<comment type="similarity">
    <text evidence="1">Belongs to the glycosyltransferase 2 family. WaaE/KdtX subfamily.</text>
</comment>
<dbReference type="Gene3D" id="3.90.550.10">
    <property type="entry name" value="Spore Coat Polysaccharide Biosynthesis Protein SpsA, Chain A"/>
    <property type="match status" value="1"/>
</dbReference>
<comment type="caution">
    <text evidence="3">The sequence shown here is derived from an EMBL/GenBank/DDBJ whole genome shotgun (WGS) entry which is preliminary data.</text>
</comment>
<dbReference type="SUPFAM" id="SSF53448">
    <property type="entry name" value="Nucleotide-diphospho-sugar transferases"/>
    <property type="match status" value="1"/>
</dbReference>
<reference evidence="3 4" key="1">
    <citation type="submission" date="2017-08" db="EMBL/GenBank/DDBJ databases">
        <title>Infants hospitalized years apart are colonized by the same room-sourced microbial strains.</title>
        <authorList>
            <person name="Brooks B."/>
            <person name="Olm M.R."/>
            <person name="Firek B.A."/>
            <person name="Baker R."/>
            <person name="Thomas B.C."/>
            <person name="Morowitz M.J."/>
            <person name="Banfield J.F."/>
        </authorList>
    </citation>
    <scope>NUCLEOTIDE SEQUENCE [LARGE SCALE GENOMIC DNA]</scope>
    <source>
        <strain evidence="3">S2_005_003_R2_42</strain>
    </source>
</reference>
<gene>
    <name evidence="3" type="ORF">DI564_17475</name>
</gene>
<dbReference type="GO" id="GO:0016740">
    <property type="term" value="F:transferase activity"/>
    <property type="evidence" value="ECO:0007669"/>
    <property type="project" value="UniProtKB-KW"/>
</dbReference>
<dbReference type="Pfam" id="PF00535">
    <property type="entry name" value="Glycos_transf_2"/>
    <property type="match status" value="1"/>
</dbReference>
<dbReference type="AlphaFoldDB" id="A0A2W5K2D8"/>
<dbReference type="Gene3D" id="1.25.40.10">
    <property type="entry name" value="Tetratricopeptide repeat domain"/>
    <property type="match status" value="1"/>
</dbReference>